<evidence type="ECO:0000256" key="1">
    <source>
        <dbReference type="SAM" id="SignalP"/>
    </source>
</evidence>
<comment type="caution">
    <text evidence="2">The sequence shown here is derived from an EMBL/GenBank/DDBJ whole genome shotgun (WGS) entry which is preliminary data.</text>
</comment>
<dbReference type="OrthoDB" id="5210591at2759"/>
<dbReference type="EMBL" id="SFCI01000370">
    <property type="protein sequence ID" value="TFY80232.1"/>
    <property type="molecule type" value="Genomic_DNA"/>
</dbReference>
<name>A0A4Y9ZZF3_9AGAM</name>
<feature type="signal peptide" evidence="1">
    <location>
        <begin position="1"/>
        <end position="28"/>
    </location>
</feature>
<dbReference type="Proteomes" id="UP000298061">
    <property type="component" value="Unassembled WGS sequence"/>
</dbReference>
<evidence type="ECO:0000313" key="3">
    <source>
        <dbReference type="Proteomes" id="UP000298061"/>
    </source>
</evidence>
<keyword evidence="3" id="KW-1185">Reference proteome</keyword>
<gene>
    <name evidence="2" type="ORF">EWM64_g3785</name>
</gene>
<organism evidence="2 3">
    <name type="scientific">Hericium alpestre</name>
    <dbReference type="NCBI Taxonomy" id="135208"/>
    <lineage>
        <taxon>Eukaryota</taxon>
        <taxon>Fungi</taxon>
        <taxon>Dikarya</taxon>
        <taxon>Basidiomycota</taxon>
        <taxon>Agaricomycotina</taxon>
        <taxon>Agaricomycetes</taxon>
        <taxon>Russulales</taxon>
        <taxon>Hericiaceae</taxon>
        <taxon>Hericium</taxon>
    </lineage>
</organism>
<reference evidence="2 3" key="1">
    <citation type="submission" date="2019-02" db="EMBL/GenBank/DDBJ databases">
        <title>Genome sequencing of the rare red list fungi Hericium alpestre (H. flagellum).</title>
        <authorList>
            <person name="Buettner E."/>
            <person name="Kellner H."/>
        </authorList>
    </citation>
    <scope>NUCLEOTIDE SEQUENCE [LARGE SCALE GENOMIC DNA]</scope>
    <source>
        <strain evidence="2 3">DSM 108284</strain>
    </source>
</reference>
<evidence type="ECO:0008006" key="4">
    <source>
        <dbReference type="Google" id="ProtNLM"/>
    </source>
</evidence>
<dbReference type="AlphaFoldDB" id="A0A4Y9ZZF3"/>
<sequence length="161" mass="18238">MALNRSRSRSLSLVLVLARLFFRSLSRAIGFFLFDDVEVPSLVWFTGSEDDIIVDVEDDEVKIQALLDFSHALWGDPMQERLFRVEPKPSVATWEGYGGDPIVFQKQETKGLWYNLYEALVVLVQNAEGTETEGPRVKWAKEAVPASVAALKEAKNYTQQK</sequence>
<accession>A0A4Y9ZZF3</accession>
<feature type="chain" id="PRO_5021485230" description="CS domain-containing protein" evidence="1">
    <location>
        <begin position="29"/>
        <end position="161"/>
    </location>
</feature>
<protein>
    <recommendedName>
        <fullName evidence="4">CS domain-containing protein</fullName>
    </recommendedName>
</protein>
<evidence type="ECO:0000313" key="2">
    <source>
        <dbReference type="EMBL" id="TFY80232.1"/>
    </source>
</evidence>
<keyword evidence="1" id="KW-0732">Signal</keyword>
<proteinExistence type="predicted"/>